<dbReference type="EMBL" id="CP040710">
    <property type="protein sequence ID" value="QCW98891.1"/>
    <property type="molecule type" value="Genomic_DNA"/>
</dbReference>
<dbReference type="InterPro" id="IPR015500">
    <property type="entry name" value="Peptidase_S8_subtilisin-rel"/>
</dbReference>
<evidence type="ECO:0000313" key="7">
    <source>
        <dbReference type="EMBL" id="QCW98891.1"/>
    </source>
</evidence>
<feature type="active site" description="Charge relay system" evidence="5">
    <location>
        <position position="227"/>
    </location>
</feature>
<dbReference type="PROSITE" id="PS51257">
    <property type="entry name" value="PROKAR_LIPOPROTEIN"/>
    <property type="match status" value="1"/>
</dbReference>
<evidence type="ECO:0000313" key="8">
    <source>
        <dbReference type="Proteomes" id="UP000310017"/>
    </source>
</evidence>
<evidence type="ECO:0000256" key="5">
    <source>
        <dbReference type="PROSITE-ProRule" id="PRU01240"/>
    </source>
</evidence>
<dbReference type="Proteomes" id="UP000310017">
    <property type="component" value="Chromosome"/>
</dbReference>
<proteinExistence type="inferred from homology"/>
<evidence type="ECO:0000256" key="1">
    <source>
        <dbReference type="ARBA" id="ARBA00011073"/>
    </source>
</evidence>
<keyword evidence="3 5" id="KW-0378">Hydrolase</keyword>
<dbReference type="InterPro" id="IPR050131">
    <property type="entry name" value="Peptidase_S8_subtilisin-like"/>
</dbReference>
<dbReference type="InterPro" id="IPR023827">
    <property type="entry name" value="Peptidase_S8_Asp-AS"/>
</dbReference>
<dbReference type="SUPFAM" id="SSF52743">
    <property type="entry name" value="Subtilisin-like"/>
    <property type="match status" value="1"/>
</dbReference>
<dbReference type="InterPro" id="IPR036852">
    <property type="entry name" value="Peptidase_S8/S53_dom_sf"/>
</dbReference>
<keyword evidence="4 5" id="KW-0720">Serine protease</keyword>
<dbReference type="InterPro" id="IPR000209">
    <property type="entry name" value="Peptidase_S8/S53_dom"/>
</dbReference>
<protein>
    <recommendedName>
        <fullName evidence="6">Peptidase S8/S53 domain-containing protein</fullName>
    </recommendedName>
</protein>
<feature type="active site" description="Charge relay system" evidence="5">
    <location>
        <position position="169"/>
    </location>
</feature>
<feature type="domain" description="Peptidase S8/S53" evidence="6">
    <location>
        <begin position="162"/>
        <end position="443"/>
    </location>
</feature>
<dbReference type="Gene3D" id="3.40.50.200">
    <property type="entry name" value="Peptidase S8/S53 domain"/>
    <property type="match status" value="1"/>
</dbReference>
<dbReference type="GO" id="GO:0006508">
    <property type="term" value="P:proteolysis"/>
    <property type="evidence" value="ECO:0007669"/>
    <property type="project" value="UniProtKB-KW"/>
</dbReference>
<dbReference type="KEGG" id="asag:FGM00_01670"/>
<dbReference type="GO" id="GO:0004252">
    <property type="term" value="F:serine-type endopeptidase activity"/>
    <property type="evidence" value="ECO:0007669"/>
    <property type="project" value="UniProtKB-UniRule"/>
</dbReference>
<name>A0A5B7SLF2_9FLAO</name>
<evidence type="ECO:0000256" key="2">
    <source>
        <dbReference type="ARBA" id="ARBA00022670"/>
    </source>
</evidence>
<organism evidence="7 8">
    <name type="scientific">Aggregatimonas sangjinii</name>
    <dbReference type="NCBI Taxonomy" id="2583587"/>
    <lineage>
        <taxon>Bacteria</taxon>
        <taxon>Pseudomonadati</taxon>
        <taxon>Bacteroidota</taxon>
        <taxon>Flavobacteriia</taxon>
        <taxon>Flavobacteriales</taxon>
        <taxon>Flavobacteriaceae</taxon>
        <taxon>Aggregatimonas</taxon>
    </lineage>
</organism>
<dbReference type="AlphaFoldDB" id="A0A5B7SLF2"/>
<comment type="similarity">
    <text evidence="1 5">Belongs to the peptidase S8 family.</text>
</comment>
<dbReference type="PROSITE" id="PS00136">
    <property type="entry name" value="SUBTILASE_ASP"/>
    <property type="match status" value="1"/>
</dbReference>
<dbReference type="Pfam" id="PF00082">
    <property type="entry name" value="Peptidase_S8"/>
    <property type="match status" value="1"/>
</dbReference>
<dbReference type="PROSITE" id="PS51892">
    <property type="entry name" value="SUBTILASE"/>
    <property type="match status" value="1"/>
</dbReference>
<gene>
    <name evidence="7" type="ORF">FGM00_01670</name>
</gene>
<keyword evidence="2 5" id="KW-0645">Protease</keyword>
<evidence type="ECO:0000259" key="6">
    <source>
        <dbReference type="Pfam" id="PF00082"/>
    </source>
</evidence>
<dbReference type="PRINTS" id="PR00723">
    <property type="entry name" value="SUBTILISIN"/>
</dbReference>
<dbReference type="PANTHER" id="PTHR43806">
    <property type="entry name" value="PEPTIDASE S8"/>
    <property type="match status" value="1"/>
</dbReference>
<keyword evidence="8" id="KW-1185">Reference proteome</keyword>
<evidence type="ECO:0000256" key="3">
    <source>
        <dbReference type="ARBA" id="ARBA00022801"/>
    </source>
</evidence>
<feature type="active site" description="Charge relay system" evidence="5">
    <location>
        <position position="413"/>
    </location>
</feature>
<sequence length="467" mass="50824">MKTKITILFFTCLVVASCSKWPYGHGGDDDDDNIIYNEIKIDEGASSITERIEISPNEIVVRYDASSTLSERDNVRAEIRMEYPDVQIEECDCGDMDLWIFDPGIEELDIEGVVNGLPRRNPAGKVRGDRSFDIFLPEIAPFTPQGQAGGEPSFIAAVDNSSVNIAVIDTGIDYNRNEISSDTRRNLFPSGAFSDCLSTQSGWNYLGDGDENRINEGNQDILDQNGHGTYVTKIITDVLEEDGINYQILPLKVFNAEGKGSYWDVLCAFAYIKEINENGGNISVVNASFGGSMPKALFELDENGNKSLFAQLLDELNELNTLVVTSAGNKGVDNEIGSERDFLSFFDAANILAVGGYFDDGVRPVTDPVELDEDSNFGATSIDIALAFNDYKIILDTPDDSTLDDEVTLDGTSYAAAAMSAIAAVVIDEAPDLPPATLKQIIFSLPSASTSSELNGKIVESRALLRE</sequence>
<dbReference type="PANTHER" id="PTHR43806:SF11">
    <property type="entry name" value="CEREVISIN-RELATED"/>
    <property type="match status" value="1"/>
</dbReference>
<accession>A0A5B7SLF2</accession>
<dbReference type="OrthoDB" id="944909at2"/>
<dbReference type="RefSeq" id="WP_138851246.1">
    <property type="nucleotide sequence ID" value="NZ_CP040710.1"/>
</dbReference>
<evidence type="ECO:0000256" key="4">
    <source>
        <dbReference type="ARBA" id="ARBA00022825"/>
    </source>
</evidence>
<reference evidence="7 8" key="1">
    <citation type="submission" date="2019-05" db="EMBL/GenBank/DDBJ databases">
        <title>Genome sequencing of F202Z8.</title>
        <authorList>
            <person name="Kwon Y.M."/>
        </authorList>
    </citation>
    <scope>NUCLEOTIDE SEQUENCE [LARGE SCALE GENOMIC DNA]</scope>
    <source>
        <strain evidence="7 8">F202Z8</strain>
    </source>
</reference>